<organism evidence="2 3">
    <name type="scientific">Nanchangia anserum</name>
    <dbReference type="NCBI Taxonomy" id="2692125"/>
    <lineage>
        <taxon>Bacteria</taxon>
        <taxon>Bacillati</taxon>
        <taxon>Actinomycetota</taxon>
        <taxon>Actinomycetes</taxon>
        <taxon>Actinomycetales</taxon>
        <taxon>Actinomycetaceae</taxon>
        <taxon>Nanchangia</taxon>
    </lineage>
</organism>
<dbReference type="RefSeq" id="WP_191072136.1">
    <property type="nucleotide sequence ID" value="NZ_CP060506.1"/>
</dbReference>
<evidence type="ECO:0000256" key="1">
    <source>
        <dbReference type="RuleBase" id="RU362001"/>
    </source>
</evidence>
<protein>
    <recommendedName>
        <fullName evidence="1">ESAT-6-like protein</fullName>
    </recommendedName>
</protein>
<evidence type="ECO:0000313" key="2">
    <source>
        <dbReference type="EMBL" id="MBD3690033.1"/>
    </source>
</evidence>
<dbReference type="Pfam" id="PF06013">
    <property type="entry name" value="WXG100"/>
    <property type="match status" value="1"/>
</dbReference>
<sequence length="96" mass="10007">MAHYVVDSASLSQSAAHMSQIGEHIRADVAAMMGQLGSLQSSWSGQGQLAFADCASRWHAAQLQVESALDHISAALAQASATYEDAETQTVGLFAG</sequence>
<comment type="similarity">
    <text evidence="1">Belongs to the WXG100 family.</text>
</comment>
<dbReference type="InterPro" id="IPR036689">
    <property type="entry name" value="ESAT-6-like_sf"/>
</dbReference>
<dbReference type="InterPro" id="IPR010310">
    <property type="entry name" value="T7SS_ESAT-6-like"/>
</dbReference>
<dbReference type="NCBIfam" id="TIGR03930">
    <property type="entry name" value="WXG100_ESAT6"/>
    <property type="match status" value="1"/>
</dbReference>
<evidence type="ECO:0000313" key="3">
    <source>
        <dbReference type="Proteomes" id="UP000627538"/>
    </source>
</evidence>
<dbReference type="Proteomes" id="UP000627538">
    <property type="component" value="Unassembled WGS sequence"/>
</dbReference>
<reference evidence="2 3" key="1">
    <citation type="submission" date="2020-08" db="EMBL/GenBank/DDBJ databases">
        <title>Winkia gen. nov., sp. nov., isolated from faeces of the Anser albifrons in China.</title>
        <authorList>
            <person name="Liu Q."/>
        </authorList>
    </citation>
    <scope>NUCLEOTIDE SEQUENCE [LARGE SCALE GENOMIC DNA]</scope>
    <source>
        <strain evidence="2 3">C62</strain>
    </source>
</reference>
<dbReference type="AlphaFoldDB" id="A0A8I0GEH7"/>
<gene>
    <name evidence="2" type="ORF">H8R10_07325</name>
</gene>
<dbReference type="EMBL" id="JACRUO010000002">
    <property type="protein sequence ID" value="MBD3690033.1"/>
    <property type="molecule type" value="Genomic_DNA"/>
</dbReference>
<comment type="caution">
    <text evidence="2">The sequence shown here is derived from an EMBL/GenBank/DDBJ whole genome shotgun (WGS) entry which is preliminary data.</text>
</comment>
<name>A0A8I0GEH7_9ACTO</name>
<accession>A0A8I0GEH7</accession>
<proteinExistence type="inferred from homology"/>
<dbReference type="SUPFAM" id="SSF140453">
    <property type="entry name" value="EsxAB dimer-like"/>
    <property type="match status" value="1"/>
</dbReference>
<keyword evidence="3" id="KW-1185">Reference proteome</keyword>
<dbReference type="Gene3D" id="1.10.287.1060">
    <property type="entry name" value="ESAT-6-like"/>
    <property type="match status" value="1"/>
</dbReference>